<comment type="caution">
    <text evidence="1">The sequence shown here is derived from an EMBL/GenBank/DDBJ whole genome shotgun (WGS) entry which is preliminary data.</text>
</comment>
<reference evidence="1" key="1">
    <citation type="submission" date="2022-12" db="EMBL/GenBank/DDBJ databases">
        <authorList>
            <person name="Petersen C."/>
        </authorList>
    </citation>
    <scope>NUCLEOTIDE SEQUENCE</scope>
    <source>
        <strain evidence="1">IBT 3081</strain>
    </source>
</reference>
<accession>A0A9W9SBC2</accession>
<sequence>MNQDKTITTSTLNASAALSNANRVLAPSKAFPGTSLGALTTPLRGFGPTTLFAGKVEQGRCRGDMMSKSRQTASYRMKEMCLIKSPSSENQRRWNRRRWKSEKV</sequence>
<name>A0A9W9SBC2_9EURO</name>
<organism evidence="1 2">
    <name type="scientific">Penicillium concentricum</name>
    <dbReference type="NCBI Taxonomy" id="293559"/>
    <lineage>
        <taxon>Eukaryota</taxon>
        <taxon>Fungi</taxon>
        <taxon>Dikarya</taxon>
        <taxon>Ascomycota</taxon>
        <taxon>Pezizomycotina</taxon>
        <taxon>Eurotiomycetes</taxon>
        <taxon>Eurotiomycetidae</taxon>
        <taxon>Eurotiales</taxon>
        <taxon>Aspergillaceae</taxon>
        <taxon>Penicillium</taxon>
    </lineage>
</organism>
<dbReference type="AlphaFoldDB" id="A0A9W9SBC2"/>
<reference evidence="1" key="2">
    <citation type="journal article" date="2023" name="IMA Fungus">
        <title>Comparative genomic study of the Penicillium genus elucidates a diverse pangenome and 15 lateral gene transfer events.</title>
        <authorList>
            <person name="Petersen C."/>
            <person name="Sorensen T."/>
            <person name="Nielsen M.R."/>
            <person name="Sondergaard T.E."/>
            <person name="Sorensen J.L."/>
            <person name="Fitzpatrick D.A."/>
            <person name="Frisvad J.C."/>
            <person name="Nielsen K.L."/>
        </authorList>
    </citation>
    <scope>NUCLEOTIDE SEQUENCE</scope>
    <source>
        <strain evidence="1">IBT 3081</strain>
    </source>
</reference>
<dbReference type="RefSeq" id="XP_056581246.1">
    <property type="nucleotide sequence ID" value="XM_056724996.1"/>
</dbReference>
<dbReference type="EMBL" id="JAPZBT010000002">
    <property type="protein sequence ID" value="KAJ5375260.1"/>
    <property type="molecule type" value="Genomic_DNA"/>
</dbReference>
<evidence type="ECO:0000313" key="1">
    <source>
        <dbReference type="EMBL" id="KAJ5375260.1"/>
    </source>
</evidence>
<proteinExistence type="predicted"/>
<dbReference type="GeneID" id="81464179"/>
<dbReference type="Proteomes" id="UP001147752">
    <property type="component" value="Unassembled WGS sequence"/>
</dbReference>
<keyword evidence="2" id="KW-1185">Reference proteome</keyword>
<gene>
    <name evidence="1" type="ORF">N7517_007266</name>
</gene>
<protein>
    <submittedName>
        <fullName evidence="1">Uncharacterized protein</fullName>
    </submittedName>
</protein>
<evidence type="ECO:0000313" key="2">
    <source>
        <dbReference type="Proteomes" id="UP001147752"/>
    </source>
</evidence>